<dbReference type="InterPro" id="IPR047928">
    <property type="entry name" value="Perm_prefix_1"/>
</dbReference>
<name>A0AAP5H2M4_PAEAM</name>
<comment type="caution">
    <text evidence="2">The sequence shown here is derived from an EMBL/GenBank/DDBJ whole genome shotgun (WGS) entry which is preliminary data.</text>
</comment>
<evidence type="ECO:0000313" key="2">
    <source>
        <dbReference type="EMBL" id="MDR6722984.1"/>
    </source>
</evidence>
<feature type="transmembrane region" description="Helical" evidence="1">
    <location>
        <begin position="137"/>
        <end position="156"/>
    </location>
</feature>
<protein>
    <submittedName>
        <fullName evidence="2">Uncharacterized protein</fullName>
    </submittedName>
</protein>
<dbReference type="RefSeq" id="WP_310137642.1">
    <property type="nucleotide sequence ID" value="NZ_JAVDTR010000003.1"/>
</dbReference>
<dbReference type="NCBIfam" id="NF038403">
    <property type="entry name" value="perm_prefix_1"/>
    <property type="match status" value="1"/>
</dbReference>
<feature type="transmembrane region" description="Helical" evidence="1">
    <location>
        <begin position="297"/>
        <end position="316"/>
    </location>
</feature>
<keyword evidence="1" id="KW-0812">Transmembrane</keyword>
<evidence type="ECO:0000313" key="3">
    <source>
        <dbReference type="Proteomes" id="UP001254832"/>
    </source>
</evidence>
<feature type="transmembrane region" description="Helical" evidence="1">
    <location>
        <begin position="191"/>
        <end position="215"/>
    </location>
</feature>
<feature type="transmembrane region" description="Helical" evidence="1">
    <location>
        <begin position="221"/>
        <end position="244"/>
    </location>
</feature>
<dbReference type="Proteomes" id="UP001254832">
    <property type="component" value="Unassembled WGS sequence"/>
</dbReference>
<feature type="transmembrane region" description="Helical" evidence="1">
    <location>
        <begin position="272"/>
        <end position="291"/>
    </location>
</feature>
<feature type="transmembrane region" description="Helical" evidence="1">
    <location>
        <begin position="96"/>
        <end position="117"/>
    </location>
</feature>
<reference evidence="2" key="1">
    <citation type="submission" date="2023-07" db="EMBL/GenBank/DDBJ databases">
        <title>Sorghum-associated microbial communities from plants grown in Nebraska, USA.</title>
        <authorList>
            <person name="Schachtman D."/>
        </authorList>
    </citation>
    <scope>NUCLEOTIDE SEQUENCE</scope>
    <source>
        <strain evidence="2">BE80</strain>
    </source>
</reference>
<gene>
    <name evidence="2" type="ORF">J2W91_001436</name>
</gene>
<organism evidence="2 3">
    <name type="scientific">Paenibacillus amylolyticus</name>
    <dbReference type="NCBI Taxonomy" id="1451"/>
    <lineage>
        <taxon>Bacteria</taxon>
        <taxon>Bacillati</taxon>
        <taxon>Bacillota</taxon>
        <taxon>Bacilli</taxon>
        <taxon>Bacillales</taxon>
        <taxon>Paenibacillaceae</taxon>
        <taxon>Paenibacillus</taxon>
    </lineage>
</organism>
<dbReference type="AlphaFoldDB" id="A0AAP5H2M4"/>
<dbReference type="EMBL" id="JAVDTR010000003">
    <property type="protein sequence ID" value="MDR6722984.1"/>
    <property type="molecule type" value="Genomic_DNA"/>
</dbReference>
<keyword evidence="1" id="KW-0472">Membrane</keyword>
<keyword evidence="1" id="KW-1133">Transmembrane helix</keyword>
<proteinExistence type="predicted"/>
<evidence type="ECO:0000256" key="1">
    <source>
        <dbReference type="SAM" id="Phobius"/>
    </source>
</evidence>
<sequence length="325" mass="36184">METIMVYLENMFANLPRTPEVERLKQELLTGMEDKYLELKREGKSENEAIGIVISEFGNIEELTAELGIEPARMEELVPVLTEEQAYAYTDAKRSAGLWTGLGVLLCAFGVGFLIFMSTLAENYGMSAAQSSIDTGTVIGLIGMFLLVAIAVGMFIHSGMKLERFSYLEEGFQLPYSLKQNLQRNQANFALTYRVALITGVSLCILAPALIFAAAYLNDNYAPYGVTAFMVMAGVGVFLFVYYGNIQGAYTTLMEDHYLTAEKKKEVRAVKAVEDVIWPLAIAIFLFTGFVMHRWDINWVVFPIAGILSGSFGNLYHIMKDRNPS</sequence>
<accession>A0AAP5H2M4</accession>